<dbReference type="Gene3D" id="3.40.720.10">
    <property type="entry name" value="Alkaline Phosphatase, subunit A"/>
    <property type="match status" value="1"/>
</dbReference>
<dbReference type="UniPathway" id="UPA00196"/>
<proteinExistence type="inferred from homology"/>
<feature type="domain" description="GPI ethanolamine phosphate transferase 2 C-terminal" evidence="14">
    <location>
        <begin position="434"/>
        <end position="853"/>
    </location>
</feature>
<keyword evidence="8 13" id="KW-0256">Endoplasmic reticulum</keyword>
<evidence type="ECO:0000256" key="5">
    <source>
        <dbReference type="ARBA" id="ARBA00022502"/>
    </source>
</evidence>
<keyword evidence="7 13" id="KW-0812">Transmembrane</keyword>
<comment type="pathway">
    <text evidence="2 13">Glycolipid biosynthesis; glycosylphosphatidylinositol-anchor biosynthesis.</text>
</comment>
<dbReference type="AlphaFoldDB" id="S7ZBL0"/>
<dbReference type="PANTHER" id="PTHR23072">
    <property type="entry name" value="PHOSPHATIDYLINOSITOL GLYCAN-RELATED"/>
    <property type="match status" value="1"/>
</dbReference>
<dbReference type="GO" id="GO:0051267">
    <property type="term" value="F:CP2 mannose-ethanolamine phosphotransferase activity"/>
    <property type="evidence" value="ECO:0007669"/>
    <property type="project" value="TreeGrafter"/>
</dbReference>
<organism evidence="15 16">
    <name type="scientific">Penicillium oxalicum (strain 114-2 / CGMCC 5302)</name>
    <name type="common">Penicillium decumbens</name>
    <dbReference type="NCBI Taxonomy" id="933388"/>
    <lineage>
        <taxon>Eukaryota</taxon>
        <taxon>Fungi</taxon>
        <taxon>Dikarya</taxon>
        <taxon>Ascomycota</taxon>
        <taxon>Pezizomycotina</taxon>
        <taxon>Eurotiomycetes</taxon>
        <taxon>Eurotiomycetidae</taxon>
        <taxon>Eurotiales</taxon>
        <taxon>Aspergillaceae</taxon>
        <taxon>Penicillium</taxon>
    </lineage>
</organism>
<gene>
    <name evidence="15" type="ORF">PDE_01012</name>
</gene>
<dbReference type="CDD" id="cd16024">
    <property type="entry name" value="GPI_EPT_2"/>
    <property type="match status" value="1"/>
</dbReference>
<comment type="subcellular location">
    <subcellularLocation>
        <location evidence="1 13">Endoplasmic reticulum membrane</location>
        <topology evidence="1 13">Multi-pass membrane protein</topology>
    </subcellularLocation>
</comment>
<keyword evidence="6 13" id="KW-0808">Transferase</keyword>
<dbReference type="eggNOG" id="KOG2125">
    <property type="taxonomic scope" value="Eukaryota"/>
</dbReference>
<evidence type="ECO:0000256" key="4">
    <source>
        <dbReference type="ARBA" id="ARBA00020830"/>
    </source>
</evidence>
<name>S7ZBL0_PENO1</name>
<keyword evidence="9 13" id="KW-1133">Transmembrane helix</keyword>
<dbReference type="OrthoDB" id="272139at2759"/>
<evidence type="ECO:0000313" key="15">
    <source>
        <dbReference type="EMBL" id="EPS26076.1"/>
    </source>
</evidence>
<evidence type="ECO:0000256" key="10">
    <source>
        <dbReference type="ARBA" id="ARBA00023136"/>
    </source>
</evidence>
<feature type="transmembrane region" description="Helical" evidence="13">
    <location>
        <begin position="793"/>
        <end position="816"/>
    </location>
</feature>
<evidence type="ECO:0000256" key="8">
    <source>
        <dbReference type="ARBA" id="ARBA00022824"/>
    </source>
</evidence>
<keyword evidence="10 13" id="KW-0472">Membrane</keyword>
<dbReference type="STRING" id="933388.S7ZBL0"/>
<evidence type="ECO:0000256" key="12">
    <source>
        <dbReference type="ARBA" id="ARBA00056729"/>
    </source>
</evidence>
<evidence type="ECO:0000256" key="13">
    <source>
        <dbReference type="RuleBase" id="RU367106"/>
    </source>
</evidence>
<keyword evidence="11" id="KW-0325">Glycoprotein</keyword>
<protein>
    <recommendedName>
        <fullName evidence="4 13">GPI ethanolamine phosphate transferase 2</fullName>
    </recommendedName>
</protein>
<dbReference type="InterPro" id="IPR045687">
    <property type="entry name" value="PIGG/GPI7_C"/>
</dbReference>
<evidence type="ECO:0000256" key="11">
    <source>
        <dbReference type="ARBA" id="ARBA00023180"/>
    </source>
</evidence>
<dbReference type="Pfam" id="PF01663">
    <property type="entry name" value="Phosphodiest"/>
    <property type="match status" value="1"/>
</dbReference>
<evidence type="ECO:0000256" key="7">
    <source>
        <dbReference type="ARBA" id="ARBA00022692"/>
    </source>
</evidence>
<dbReference type="FunFam" id="3.40.720.10:FF:000045">
    <property type="entry name" value="GPI ethanolamine phosphate transferase 2"/>
    <property type="match status" value="1"/>
</dbReference>
<reference evidence="15 16" key="1">
    <citation type="journal article" date="2013" name="PLoS ONE">
        <title>Genomic and secretomic analyses reveal unique features of the lignocellulolytic enzyme system of Penicillium decumbens.</title>
        <authorList>
            <person name="Liu G."/>
            <person name="Zhang L."/>
            <person name="Wei X."/>
            <person name="Zou G."/>
            <person name="Qin Y."/>
            <person name="Ma L."/>
            <person name="Li J."/>
            <person name="Zheng H."/>
            <person name="Wang S."/>
            <person name="Wang C."/>
            <person name="Xun L."/>
            <person name="Zhao G.-P."/>
            <person name="Zhou Z."/>
            <person name="Qu Y."/>
        </authorList>
    </citation>
    <scope>NUCLEOTIDE SEQUENCE [LARGE SCALE GENOMIC DNA]</scope>
    <source>
        <strain evidence="16">114-2 / CGMCC 5302</strain>
    </source>
</reference>
<feature type="transmembrane region" description="Helical" evidence="13">
    <location>
        <begin position="12"/>
        <end position="31"/>
    </location>
</feature>
<dbReference type="PhylomeDB" id="S7ZBL0"/>
<keyword evidence="16" id="KW-1185">Reference proteome</keyword>
<feature type="transmembrane region" description="Helical" evidence="13">
    <location>
        <begin position="472"/>
        <end position="491"/>
    </location>
</feature>
<dbReference type="GO" id="GO:0006506">
    <property type="term" value="P:GPI anchor biosynthetic process"/>
    <property type="evidence" value="ECO:0007669"/>
    <property type="project" value="UniProtKB-UniPathway"/>
</dbReference>
<evidence type="ECO:0000256" key="9">
    <source>
        <dbReference type="ARBA" id="ARBA00022989"/>
    </source>
</evidence>
<feature type="transmembrane region" description="Helical" evidence="13">
    <location>
        <begin position="595"/>
        <end position="615"/>
    </location>
</feature>
<dbReference type="PANTHER" id="PTHR23072:SF0">
    <property type="entry name" value="GPI ETHANOLAMINE PHOSPHATE TRANSFERASE 2"/>
    <property type="match status" value="1"/>
</dbReference>
<dbReference type="GO" id="GO:0005789">
    <property type="term" value="C:endoplasmic reticulum membrane"/>
    <property type="evidence" value="ECO:0007669"/>
    <property type="project" value="UniProtKB-SubCell"/>
</dbReference>
<sequence>MGVPNWSWATLFANLLILVGILTFSSGFFPYKPLLPGLATFNQADQDAVSPVFDKIIFMVVDALRSDFVYSNESGFAFTQSLIRSGVALPFTAHASSPTVTMPRLKAMTTGSVPSFLDVILNIAESDTSSTLAFQDTWLAQLKARGDQLVMYGDDTWLKLFPGMFDRSDGTTSFYVSDFVEVDRNVTRHVPRELAQSDWSAMILHYLGLDHIGHKAGPKSSHMLPKQQEMDSIVSQVYSQMDSQSHLQSTLFVLCGDHGMNEAGNHGGASAGETSPALLFISPKFATLGSSLDSPTEPFNDLQYYRTVEQADITPTLAGLLGLPIPLNSLGVFIPEFLDLWDTESTKVHVLYRNARQLLNTVQSTFPGVTFAPASLENSCASSPDSGIQGAQCAWFRVLQDFPGDDSPHENFKTLEASLLKFCRIAQDLMSSTASNYDVSRLSMGLLVTTMAALLVLPTIYRECRQSAHTGIFLAFLIIGYGSMMFASSYVEEEQQFWYWICSGWMFYLHTRYTTNTPSSGATLFSLDRGKFATFGFAIAHRLTRRWNQTGQKFAAEPDIARTFFPAHPMIFWTLFLLTYTDAGIRLSRNLPSTILKIGGVVLTALACVFKLNFVANDSPELLVDTVMSKIADGWPASASLVLQARLIFGGLVCCAVLATMVPGRSNRMHGSSDLFHEALHLFLMTQSRATNIPLFLVFRVAAGSLASMKLSGMEVTITTMILQYTSFFAFGGSNAISSVDLSSAYNGVGSYSVAMVGILTFVSNWAGPIWWISVDHLLRPQQDASRESHDAAALLTFHVATSALSVMAACTALRTHLFIWTVFSPKYLYTIAWATANHVAVNLLGRAGLSLLKSRK</sequence>
<evidence type="ECO:0000256" key="2">
    <source>
        <dbReference type="ARBA" id="ARBA00004687"/>
    </source>
</evidence>
<feature type="transmembrane region" description="Helical" evidence="13">
    <location>
        <begin position="749"/>
        <end position="772"/>
    </location>
</feature>
<evidence type="ECO:0000256" key="1">
    <source>
        <dbReference type="ARBA" id="ARBA00004477"/>
    </source>
</evidence>
<dbReference type="InterPro" id="IPR017850">
    <property type="entry name" value="Alkaline_phosphatase_core_sf"/>
</dbReference>
<dbReference type="EMBL" id="KB644408">
    <property type="protein sequence ID" value="EPS26076.1"/>
    <property type="molecule type" value="Genomic_DNA"/>
</dbReference>
<comment type="similarity">
    <text evidence="3 13">Belongs to the PIGG/PIGN/PIGO family. PIGG subfamily.</text>
</comment>
<comment type="function">
    <text evidence="12 13">Ethanolamine phosphate transferase involved in glycosylphosphatidylinositol-anchor biosynthesis. Transfers ethanolamine phosphate to the GPI second mannose.</text>
</comment>
<feature type="transmembrane region" description="Helical" evidence="13">
    <location>
        <begin position="442"/>
        <end position="460"/>
    </location>
</feature>
<accession>S7ZBL0</accession>
<dbReference type="InterPro" id="IPR039527">
    <property type="entry name" value="PIGG/GPI7"/>
</dbReference>
<dbReference type="SUPFAM" id="SSF53649">
    <property type="entry name" value="Alkaline phosphatase-like"/>
    <property type="match status" value="1"/>
</dbReference>
<evidence type="ECO:0000259" key="14">
    <source>
        <dbReference type="Pfam" id="PF19316"/>
    </source>
</evidence>
<evidence type="ECO:0000313" key="16">
    <source>
        <dbReference type="Proteomes" id="UP000019376"/>
    </source>
</evidence>
<dbReference type="InterPro" id="IPR037674">
    <property type="entry name" value="PIG-G_N"/>
</dbReference>
<feature type="transmembrane region" description="Helical" evidence="13">
    <location>
        <begin position="635"/>
        <end position="659"/>
    </location>
</feature>
<dbReference type="Proteomes" id="UP000019376">
    <property type="component" value="Unassembled WGS sequence"/>
</dbReference>
<feature type="transmembrane region" description="Helical" evidence="13">
    <location>
        <begin position="828"/>
        <end position="850"/>
    </location>
</feature>
<dbReference type="InterPro" id="IPR002591">
    <property type="entry name" value="Phosphodiest/P_Trfase"/>
</dbReference>
<evidence type="ECO:0000256" key="6">
    <source>
        <dbReference type="ARBA" id="ARBA00022679"/>
    </source>
</evidence>
<dbReference type="HOGENOM" id="CLU_004770_0_0_1"/>
<keyword evidence="5 13" id="KW-0337">GPI-anchor biosynthesis</keyword>
<evidence type="ECO:0000256" key="3">
    <source>
        <dbReference type="ARBA" id="ARBA00005315"/>
    </source>
</evidence>
<feature type="transmembrane region" description="Helical" evidence="13">
    <location>
        <begin position="716"/>
        <end position="737"/>
    </location>
</feature>
<dbReference type="Pfam" id="PF19316">
    <property type="entry name" value="PIGO_PIGG"/>
    <property type="match status" value="1"/>
</dbReference>